<dbReference type="PANTHER" id="PTHR11435">
    <property type="entry name" value="NADH UBIQUINONE OXIDOREDUCTASE SUBUNIT ND6"/>
    <property type="match status" value="1"/>
</dbReference>
<evidence type="ECO:0000256" key="3">
    <source>
        <dbReference type="ARBA" id="ARBA00012944"/>
    </source>
</evidence>
<evidence type="ECO:0000256" key="15">
    <source>
        <dbReference type="RuleBase" id="RU004430"/>
    </source>
</evidence>
<keyword evidence="11 15" id="KW-0520">NAD</keyword>
<comment type="catalytic activity">
    <reaction evidence="14 15">
        <text>a ubiquinone + NADH + 5 H(+)(in) = a ubiquinol + NAD(+) + 4 H(+)(out)</text>
        <dbReference type="Rhea" id="RHEA:29091"/>
        <dbReference type="Rhea" id="RHEA-COMP:9565"/>
        <dbReference type="Rhea" id="RHEA-COMP:9566"/>
        <dbReference type="ChEBI" id="CHEBI:15378"/>
        <dbReference type="ChEBI" id="CHEBI:16389"/>
        <dbReference type="ChEBI" id="CHEBI:17976"/>
        <dbReference type="ChEBI" id="CHEBI:57540"/>
        <dbReference type="ChEBI" id="CHEBI:57945"/>
        <dbReference type="EC" id="7.1.1.2"/>
    </reaction>
</comment>
<evidence type="ECO:0000256" key="1">
    <source>
        <dbReference type="ARBA" id="ARBA00004225"/>
    </source>
</evidence>
<feature type="transmembrane region" description="Helical" evidence="15">
    <location>
        <begin position="84"/>
        <end position="104"/>
    </location>
</feature>
<keyword evidence="5 15" id="KW-0813">Transport</keyword>
<dbReference type="GO" id="GO:0008137">
    <property type="term" value="F:NADH dehydrogenase (ubiquinone) activity"/>
    <property type="evidence" value="ECO:0007669"/>
    <property type="project" value="UniProtKB-UniRule"/>
</dbReference>
<keyword evidence="16" id="KW-0732">Signal</keyword>
<evidence type="ECO:0000256" key="13">
    <source>
        <dbReference type="ARBA" id="ARBA00023136"/>
    </source>
</evidence>
<feature type="transmembrane region" description="Helical" evidence="15">
    <location>
        <begin position="140"/>
        <end position="160"/>
    </location>
</feature>
<keyword evidence="9 15" id="KW-0249">Electron transport</keyword>
<evidence type="ECO:0000313" key="17">
    <source>
        <dbReference type="EMBL" id="AHZ61483.1"/>
    </source>
</evidence>
<keyword evidence="8 15" id="KW-1278">Translocase</keyword>
<evidence type="ECO:0000256" key="14">
    <source>
        <dbReference type="ARBA" id="ARBA00049551"/>
    </source>
</evidence>
<evidence type="ECO:0000256" key="2">
    <source>
        <dbReference type="ARBA" id="ARBA00005698"/>
    </source>
</evidence>
<dbReference type="PANTHER" id="PTHR11435:SF1">
    <property type="entry name" value="NADH-UBIQUINONE OXIDOREDUCTASE CHAIN 6"/>
    <property type="match status" value="1"/>
</dbReference>
<dbReference type="GeneID" id="19524253"/>
<keyword evidence="6 15" id="KW-0679">Respiratory chain</keyword>
<keyword evidence="12 15" id="KW-0496">Mitochondrion</keyword>
<accession>A0A059UG46</accession>
<evidence type="ECO:0000256" key="6">
    <source>
        <dbReference type="ARBA" id="ARBA00022660"/>
    </source>
</evidence>
<evidence type="ECO:0000256" key="11">
    <source>
        <dbReference type="ARBA" id="ARBA00023027"/>
    </source>
</evidence>
<proteinExistence type="inferred from homology"/>
<evidence type="ECO:0000256" key="16">
    <source>
        <dbReference type="SAM" id="SignalP"/>
    </source>
</evidence>
<keyword evidence="7 15" id="KW-0812">Transmembrane</keyword>
<sequence length="172" mass="18554">MYFVLFIVVAFFLGVVGVASNPSPCFGAGALMVCSSFGCAFLMELEESFVALVLFLVYLGGMLVVFAYSVALSSDLYPEAWGNWFVVMYILGYMMGVLMIGWWFGYDHCGFEVWVGSNGGAFVECSGFEGISLLYNVGGVSLLVVGVGLLLTLFVVLELVRGVSFSSKRIVG</sequence>
<evidence type="ECO:0000256" key="10">
    <source>
        <dbReference type="ARBA" id="ARBA00022989"/>
    </source>
</evidence>
<reference evidence="17" key="2">
    <citation type="submission" date="2014-03" db="EMBL/GenBank/DDBJ databases">
        <authorList>
            <person name="Tong Q."/>
            <person name="Lin L."/>
        </authorList>
    </citation>
    <scope>NUCLEOTIDE SEQUENCE</scope>
</reference>
<name>A0A059UG46_9SAUR</name>
<protein>
    <recommendedName>
        <fullName evidence="4 15">NADH-ubiquinone oxidoreductase chain 6</fullName>
        <ecNumber evidence="3 15">7.1.1.2</ecNumber>
    </recommendedName>
</protein>
<evidence type="ECO:0000256" key="5">
    <source>
        <dbReference type="ARBA" id="ARBA00022448"/>
    </source>
</evidence>
<geneLocation type="mitochondrion" evidence="17"/>
<gene>
    <name evidence="17" type="primary">ND6</name>
</gene>
<feature type="transmembrane region" description="Helical" evidence="15">
    <location>
        <begin position="51"/>
        <end position="72"/>
    </location>
</feature>
<dbReference type="InterPro" id="IPR001457">
    <property type="entry name" value="NADH_UbQ/plastoQ_OxRdtase_su6"/>
</dbReference>
<comment type="subcellular location">
    <subcellularLocation>
        <location evidence="1 15">Mitochondrion membrane</location>
        <topology evidence="1 15">Multi-pass membrane protein</topology>
    </subcellularLocation>
</comment>
<evidence type="ECO:0000256" key="7">
    <source>
        <dbReference type="ARBA" id="ARBA00022692"/>
    </source>
</evidence>
<comment type="function">
    <text evidence="15">Core subunit of the mitochondrial membrane respiratory chain NADH dehydrogenase (Complex I) which catalyzes electron transfer from NADH through the respiratory chain, using ubiquinone as an electron acceptor. Essential for the catalytic activity and assembly of complex I.</text>
</comment>
<dbReference type="EMBL" id="KJ530718">
    <property type="protein sequence ID" value="AHZ61483.1"/>
    <property type="molecule type" value="Genomic_DNA"/>
</dbReference>
<dbReference type="CTD" id="4541"/>
<dbReference type="InterPro" id="IPR050269">
    <property type="entry name" value="ComplexI_Subunit6"/>
</dbReference>
<evidence type="ECO:0000256" key="4">
    <source>
        <dbReference type="ARBA" id="ARBA00021095"/>
    </source>
</evidence>
<evidence type="ECO:0000256" key="9">
    <source>
        <dbReference type="ARBA" id="ARBA00022982"/>
    </source>
</evidence>
<dbReference type="EC" id="7.1.1.2" evidence="3 15"/>
<keyword evidence="10 15" id="KW-1133">Transmembrane helix</keyword>
<comment type="similarity">
    <text evidence="2 15">Belongs to the complex I subunit 6 family.</text>
</comment>
<dbReference type="AlphaFoldDB" id="A0A059UG46"/>
<dbReference type="RefSeq" id="YP_009034281.1">
    <property type="nucleotide sequence ID" value="NC_024179.1"/>
</dbReference>
<dbReference type="Pfam" id="PF00499">
    <property type="entry name" value="Oxidored_q3"/>
    <property type="match status" value="1"/>
</dbReference>
<feature type="chain" id="PRO_5001583135" description="NADH-ubiquinone oxidoreductase chain 6" evidence="16">
    <location>
        <begin position="21"/>
        <end position="172"/>
    </location>
</feature>
<keyword evidence="13 15" id="KW-0472">Membrane</keyword>
<reference evidence="17" key="1">
    <citation type="journal article" date="2014" name="Mitochondrial DNA">
        <title>The Complete mitochondrial genome of Spinibarbus denticulatus (Oshima).</title>
        <authorList>
            <person name="Tong Q.L."/>
            <person name="Yao Y.T."/>
            <person name="Lin L.H."/>
            <person name="Ji X."/>
        </authorList>
    </citation>
    <scope>NUCLEOTIDE SEQUENCE</scope>
</reference>
<evidence type="ECO:0000256" key="12">
    <source>
        <dbReference type="ARBA" id="ARBA00023128"/>
    </source>
</evidence>
<evidence type="ECO:0000256" key="8">
    <source>
        <dbReference type="ARBA" id="ARBA00022967"/>
    </source>
</evidence>
<keyword evidence="15" id="KW-0830">Ubiquinone</keyword>
<dbReference type="GO" id="GO:0031966">
    <property type="term" value="C:mitochondrial membrane"/>
    <property type="evidence" value="ECO:0007669"/>
    <property type="project" value="UniProtKB-SubCell"/>
</dbReference>
<organism evidence="17">
    <name type="scientific">Leiolepis reevesii</name>
    <name type="common">Reeves' butterfly lizard</name>
    <dbReference type="NCBI Taxonomy" id="143513"/>
    <lineage>
        <taxon>Eukaryota</taxon>
        <taxon>Metazoa</taxon>
        <taxon>Chordata</taxon>
        <taxon>Craniata</taxon>
        <taxon>Vertebrata</taxon>
        <taxon>Euteleostomi</taxon>
        <taxon>Lepidosauria</taxon>
        <taxon>Squamata</taxon>
        <taxon>Bifurcata</taxon>
        <taxon>Unidentata</taxon>
        <taxon>Episquamata</taxon>
        <taxon>Toxicofera</taxon>
        <taxon>Iguania</taxon>
        <taxon>Acrodonta</taxon>
        <taxon>Agamidae</taxon>
        <taxon>Leiolepinae</taxon>
        <taxon>Leiolepis</taxon>
    </lineage>
</organism>
<feature type="signal peptide" evidence="16">
    <location>
        <begin position="1"/>
        <end position="20"/>
    </location>
</feature>